<dbReference type="SUPFAM" id="SSF102114">
    <property type="entry name" value="Radical SAM enzymes"/>
    <property type="match status" value="1"/>
</dbReference>
<dbReference type="PANTHER" id="PTHR43787">
    <property type="entry name" value="FEMO COFACTOR BIOSYNTHESIS PROTEIN NIFB-RELATED"/>
    <property type="match status" value="1"/>
</dbReference>
<name>A0A6I3N7N2_9FIRM</name>
<keyword evidence="5" id="KW-0408">Iron</keyword>
<dbReference type="AlphaFoldDB" id="A0A6I3N7N2"/>
<keyword evidence="3" id="KW-0949">S-adenosyl-L-methionine</keyword>
<dbReference type="GO" id="GO:0003824">
    <property type="term" value="F:catalytic activity"/>
    <property type="evidence" value="ECO:0007669"/>
    <property type="project" value="InterPro"/>
</dbReference>
<dbReference type="PROSITE" id="PS51918">
    <property type="entry name" value="RADICAL_SAM"/>
    <property type="match status" value="1"/>
</dbReference>
<evidence type="ECO:0000256" key="2">
    <source>
        <dbReference type="ARBA" id="ARBA00022485"/>
    </source>
</evidence>
<dbReference type="PANTHER" id="PTHR43787:SF10">
    <property type="entry name" value="COFACTOR MODIFYING PROTEIN"/>
    <property type="match status" value="1"/>
</dbReference>
<dbReference type="GO" id="GO:0051539">
    <property type="term" value="F:4 iron, 4 sulfur cluster binding"/>
    <property type="evidence" value="ECO:0007669"/>
    <property type="project" value="UniProtKB-KW"/>
</dbReference>
<proteinExistence type="predicted"/>
<dbReference type="SFLD" id="SFLDS00029">
    <property type="entry name" value="Radical_SAM"/>
    <property type="match status" value="1"/>
</dbReference>
<dbReference type="RefSeq" id="WP_129821196.1">
    <property type="nucleotide sequence ID" value="NZ_RCYV01000001.1"/>
</dbReference>
<dbReference type="SFLD" id="SFLDG01387">
    <property type="entry name" value="BtrN-like_SPASM_domain_contain"/>
    <property type="match status" value="1"/>
</dbReference>
<dbReference type="CDD" id="cd01335">
    <property type="entry name" value="Radical_SAM"/>
    <property type="match status" value="1"/>
</dbReference>
<evidence type="ECO:0000256" key="5">
    <source>
        <dbReference type="ARBA" id="ARBA00023004"/>
    </source>
</evidence>
<reference evidence="7" key="1">
    <citation type="journal article" date="2019" name="Nat. Med.">
        <title>A library of human gut bacterial isolates paired with longitudinal multiomics data enables mechanistic microbiome research.</title>
        <authorList>
            <person name="Poyet M."/>
            <person name="Groussin M."/>
            <person name="Gibbons S.M."/>
            <person name="Avila-Pacheco J."/>
            <person name="Jiang X."/>
            <person name="Kearney S.M."/>
            <person name="Perrotta A.R."/>
            <person name="Berdy B."/>
            <person name="Zhao S."/>
            <person name="Lieberman T.D."/>
            <person name="Swanson P.K."/>
            <person name="Smith M."/>
            <person name="Roesemann S."/>
            <person name="Alexander J.E."/>
            <person name="Rich S.A."/>
            <person name="Livny J."/>
            <person name="Vlamakis H."/>
            <person name="Clish C."/>
            <person name="Bullock K."/>
            <person name="Deik A."/>
            <person name="Scott J."/>
            <person name="Pierce K.A."/>
            <person name="Xavier R.J."/>
            <person name="Alm E.J."/>
        </authorList>
    </citation>
    <scope>NUCLEOTIDE SEQUENCE</scope>
    <source>
        <strain evidence="7">BIOML-A179</strain>
    </source>
</reference>
<dbReference type="EMBL" id="WMQV01000034">
    <property type="protein sequence ID" value="MTL95183.1"/>
    <property type="molecule type" value="Genomic_DNA"/>
</dbReference>
<keyword evidence="4" id="KW-0479">Metal-binding</keyword>
<protein>
    <submittedName>
        <fullName evidence="7">Radical SAM protein</fullName>
    </submittedName>
</protein>
<comment type="caution">
    <text evidence="7">The sequence shown here is derived from an EMBL/GenBank/DDBJ whole genome shotgun (WGS) entry which is preliminary data.</text>
</comment>
<accession>A0A6I3N7N2</accession>
<gene>
    <name evidence="7" type="ORF">GMA64_11650</name>
</gene>
<comment type="cofactor">
    <cofactor evidence="1">
        <name>[4Fe-4S] cluster</name>
        <dbReference type="ChEBI" id="CHEBI:49883"/>
    </cofactor>
</comment>
<dbReference type="Pfam" id="PF13186">
    <property type="entry name" value="SPASM"/>
    <property type="match status" value="1"/>
</dbReference>
<evidence type="ECO:0000256" key="6">
    <source>
        <dbReference type="ARBA" id="ARBA00023014"/>
    </source>
</evidence>
<organism evidence="7">
    <name type="scientific">Turicibacter sanguinis</name>
    <dbReference type="NCBI Taxonomy" id="154288"/>
    <lineage>
        <taxon>Bacteria</taxon>
        <taxon>Bacillati</taxon>
        <taxon>Bacillota</taxon>
        <taxon>Erysipelotrichia</taxon>
        <taxon>Erysipelotrichales</taxon>
        <taxon>Turicibacteraceae</taxon>
        <taxon>Turicibacter</taxon>
    </lineage>
</organism>
<dbReference type="InterPro" id="IPR058240">
    <property type="entry name" value="rSAM_sf"/>
</dbReference>
<sequence>MPRFKKIYVEITNRCNLKCDFCPSATLGRNGKVMNEDDFKHILKEVKPYTNYLYFHLLGEPFLNPRIGRFLEMSHEAGIQVNLTTNGVLIGKVKETLIQSLALRQINFSVHSFEANESTQTLKDYLMQIASFIDEIQAVRPVYCNLRLWNMDGEALQAKNTLNQQILDLIEEAFHLPYRLNEKLMETNNVKIRDRVFINMADKFEWPSLEREVISEKMFCYGLRDHIGIQADGTVVPCCLDSEGKIPLGNVFETPLHDILESERAKAMYDGFSNRVAVEELCKRCGYAKRY</sequence>
<dbReference type="InterPro" id="IPR007197">
    <property type="entry name" value="rSAM"/>
</dbReference>
<dbReference type="InterPro" id="IPR013785">
    <property type="entry name" value="Aldolase_TIM"/>
</dbReference>
<evidence type="ECO:0000256" key="4">
    <source>
        <dbReference type="ARBA" id="ARBA00022723"/>
    </source>
</evidence>
<keyword evidence="2" id="KW-0004">4Fe-4S</keyword>
<dbReference type="Gene3D" id="3.20.20.70">
    <property type="entry name" value="Aldolase class I"/>
    <property type="match status" value="1"/>
</dbReference>
<keyword evidence="6" id="KW-0411">Iron-sulfur</keyword>
<dbReference type="InterPro" id="IPR034391">
    <property type="entry name" value="AdoMet-like_SPASM_containing"/>
</dbReference>
<dbReference type="SFLD" id="SFLDG01067">
    <property type="entry name" value="SPASM/twitch_domain_containing"/>
    <property type="match status" value="1"/>
</dbReference>
<evidence type="ECO:0000313" key="7">
    <source>
        <dbReference type="EMBL" id="MTL95183.1"/>
    </source>
</evidence>
<dbReference type="InterPro" id="IPR023885">
    <property type="entry name" value="4Fe4S-binding_SPASM_dom"/>
</dbReference>
<dbReference type="CDD" id="cd21122">
    <property type="entry name" value="SPASM_rSAM"/>
    <property type="match status" value="1"/>
</dbReference>
<evidence type="ECO:0000256" key="1">
    <source>
        <dbReference type="ARBA" id="ARBA00001966"/>
    </source>
</evidence>
<dbReference type="Pfam" id="PF04055">
    <property type="entry name" value="Radical_SAM"/>
    <property type="match status" value="1"/>
</dbReference>
<dbReference type="GO" id="GO:0046872">
    <property type="term" value="F:metal ion binding"/>
    <property type="evidence" value="ECO:0007669"/>
    <property type="project" value="UniProtKB-KW"/>
</dbReference>
<evidence type="ECO:0000256" key="3">
    <source>
        <dbReference type="ARBA" id="ARBA00022691"/>
    </source>
</evidence>